<feature type="compositionally biased region" description="Polar residues" evidence="1">
    <location>
        <begin position="612"/>
        <end position="621"/>
    </location>
</feature>
<feature type="domain" description="DUF7704" evidence="3">
    <location>
        <begin position="2"/>
        <end position="144"/>
    </location>
</feature>
<keyword evidence="2" id="KW-0812">Transmembrane</keyword>
<gene>
    <name evidence="4" type="ORF">VDGE_02546</name>
</gene>
<dbReference type="EMBL" id="RSDZ01000076">
    <property type="protein sequence ID" value="RXG44764.1"/>
    <property type="molecule type" value="Genomic_DNA"/>
</dbReference>
<feature type="compositionally biased region" description="Basic and acidic residues" evidence="1">
    <location>
        <begin position="665"/>
        <end position="674"/>
    </location>
</feature>
<evidence type="ECO:0000259" key="3">
    <source>
        <dbReference type="Pfam" id="PF24803"/>
    </source>
</evidence>
<dbReference type="PANTHER" id="PTHR37019:SF2">
    <property type="entry name" value="EXPERA DOMAIN-CONTAINING PROTEIN"/>
    <property type="match status" value="1"/>
</dbReference>
<keyword evidence="2" id="KW-0472">Membrane</keyword>
<feature type="compositionally biased region" description="Acidic residues" evidence="1">
    <location>
        <begin position="675"/>
        <end position="693"/>
    </location>
</feature>
<proteinExistence type="predicted"/>
<feature type="compositionally biased region" description="Polar residues" evidence="1">
    <location>
        <begin position="909"/>
        <end position="918"/>
    </location>
</feature>
<keyword evidence="2" id="KW-1133">Transmembrane helix</keyword>
<dbReference type="AlphaFoldDB" id="A0A444RUF6"/>
<dbReference type="InterPro" id="IPR056121">
    <property type="entry name" value="DUF7704"/>
</dbReference>
<feature type="region of interest" description="Disordered" evidence="1">
    <location>
        <begin position="528"/>
        <end position="559"/>
    </location>
</feature>
<feature type="region of interest" description="Disordered" evidence="1">
    <location>
        <begin position="148"/>
        <end position="198"/>
    </location>
</feature>
<feature type="region of interest" description="Disordered" evidence="1">
    <location>
        <begin position="582"/>
        <end position="772"/>
    </location>
</feature>
<feature type="region of interest" description="Disordered" evidence="1">
    <location>
        <begin position="892"/>
        <end position="918"/>
    </location>
</feature>
<feature type="compositionally biased region" description="Low complexity" evidence="1">
    <location>
        <begin position="650"/>
        <end position="663"/>
    </location>
</feature>
<feature type="transmembrane region" description="Helical" evidence="2">
    <location>
        <begin position="12"/>
        <end position="30"/>
    </location>
</feature>
<feature type="region of interest" description="Disordered" evidence="1">
    <location>
        <begin position="223"/>
        <end position="258"/>
    </location>
</feature>
<evidence type="ECO:0000256" key="1">
    <source>
        <dbReference type="SAM" id="MobiDB-lite"/>
    </source>
</evidence>
<dbReference type="PANTHER" id="PTHR37019">
    <property type="entry name" value="CHROMOSOME 1, WHOLE GENOME SHOTGUN SEQUENCE"/>
    <property type="match status" value="1"/>
</dbReference>
<feature type="compositionally biased region" description="Polar residues" evidence="1">
    <location>
        <begin position="630"/>
        <end position="649"/>
    </location>
</feature>
<evidence type="ECO:0000313" key="4">
    <source>
        <dbReference type="EMBL" id="RXG44764.1"/>
    </source>
</evidence>
<feature type="compositionally biased region" description="Basic and acidic residues" evidence="1">
    <location>
        <begin position="694"/>
        <end position="705"/>
    </location>
</feature>
<evidence type="ECO:0000313" key="5">
    <source>
        <dbReference type="Proteomes" id="UP000288725"/>
    </source>
</evidence>
<feature type="compositionally biased region" description="Basic and acidic residues" evidence="1">
    <location>
        <begin position="163"/>
        <end position="180"/>
    </location>
</feature>
<organism evidence="4 5">
    <name type="scientific">Verticillium dahliae</name>
    <name type="common">Verticillium wilt</name>
    <dbReference type="NCBI Taxonomy" id="27337"/>
    <lineage>
        <taxon>Eukaryota</taxon>
        <taxon>Fungi</taxon>
        <taxon>Dikarya</taxon>
        <taxon>Ascomycota</taxon>
        <taxon>Pezizomycotina</taxon>
        <taxon>Sordariomycetes</taxon>
        <taxon>Hypocreomycetidae</taxon>
        <taxon>Glomerellales</taxon>
        <taxon>Plectosphaerellaceae</taxon>
        <taxon>Verticillium</taxon>
    </lineage>
</organism>
<feature type="compositionally biased region" description="Basic and acidic residues" evidence="1">
    <location>
        <begin position="737"/>
        <end position="749"/>
    </location>
</feature>
<name>A0A444RUF6_VERDA</name>
<reference evidence="4 5" key="1">
    <citation type="submission" date="2018-12" db="EMBL/GenBank/DDBJ databases">
        <title>Genome of Verticillium dahliae isolate Getta Getta.</title>
        <authorList>
            <person name="Gardiner D.M."/>
        </authorList>
    </citation>
    <scope>NUCLEOTIDE SEQUENCE [LARGE SCALE GENOMIC DNA]</scope>
    <source>
        <strain evidence="4 5">Getta Getta</strain>
    </source>
</reference>
<feature type="compositionally biased region" description="Polar residues" evidence="1">
    <location>
        <begin position="539"/>
        <end position="559"/>
    </location>
</feature>
<feature type="transmembrane region" description="Helical" evidence="2">
    <location>
        <begin position="55"/>
        <end position="74"/>
    </location>
</feature>
<evidence type="ECO:0000256" key="2">
    <source>
        <dbReference type="SAM" id="Phobius"/>
    </source>
</evidence>
<protein>
    <recommendedName>
        <fullName evidence="3">DUF7704 domain-containing protein</fullName>
    </recommendedName>
</protein>
<comment type="caution">
    <text evidence="4">The sequence shown here is derived from an EMBL/GenBank/DDBJ whole genome shotgun (WGS) entry which is preliminary data.</text>
</comment>
<accession>A0A444RUF6</accession>
<sequence>MASALPGFPRTVFTILEPLSLVAGFLGVVVNPDKFVADQIIRQTPLLHSDNGRMVTLQLGNLYLLLAMIGVAVLSSTSEIRVVRNYLVALWVADLGHLWACYHGLGYGKFVDVAQWNAMTWGNVGATAFLCLTRTAYLLGLFGPDGLPQKPSPPLPPLRRVKQSKDGENPTESTNEHGGEEASEPMSSYDPPARRAAPMVGDRAQSINLDNIQPSIAANSDYDAYSQSNVDDEETEPSNLRHGSSPGDESEEGIDDPNQLDKEDIELQTHVLQDINQASVALVDQIFRDQKPRLEVWKQLIAVHRHPFTEFRRMYVDDSVPFIDKQDSADRLGKDDQQRAQAIFASVNLASLLDEICSLSLDPTALLQRLDQDFPAPFIPYFHEMIDEGEEWNVDGKFVKLALSIRTQRLICAIENKQDFDIESAVAAIFSIDDDAQASSELLAPEKMKGICCLKQPLENAIATACYDRVRDILETAGKARSTAEIIPHLKERFPAKGWVSDQIDWAYEQFQKVQRTIQDILRTAARNREPSRSVAGSEGSQAFSQASQQVIRPRTSGQQLPITNSAVARLMQLGEAAGVSQDAYGPASFGNTYDGPRSPRYGRDSPLNVPGSPTSTTSDMYENAILRQLPSSSRQTSSQARVVGSQTKPAAASSFPSANSNNDGNRKRARAQDEDVFETDDVDDDFEQDEREPDERRRAEDRRAMPPPPSKRSRHDTLPSSATLVGSSAPVPKRHAVPDRSRTSDQRDPFGANDEDGRSHTASSFSSSAIPADYRAIQMRNRNSTPTNSRVQHRVPWSNRDVSKLIDFIATLGCNWSEIEQGANPHNGHSTRGIEPTTYDPERHFEVRRGQQAIRDKARNLKVDFLKADIILPPGFDGVLLGTKEIKALTGRGKNPYRRERDVDADGNATNTEFYED</sequence>
<dbReference type="Pfam" id="PF24803">
    <property type="entry name" value="DUF7704"/>
    <property type="match status" value="1"/>
</dbReference>
<dbReference type="Proteomes" id="UP000288725">
    <property type="component" value="Chromosome 3"/>
</dbReference>